<sequence>MAFCLCKNLPAHIVLPRDAAAATPRASGSRAKKKPSNKDAPATSVPDLVAAAAADAAAAGDAPAPAATPAADGDGADGAKKQESRGRAKKKARDGADVAAAPPSLVLNMPPPPLVAGAMPPPPDGSPRDRSRTQSQEGLAFAPEGLPRAGDATAQSLVSPLGHDLGALDGAPAAGAPAQIDVRVLKTGRIGKILERRKAGWIYVQLDANPDEDGEAFNRKTFRSTDLVEFDEEGREIVKKTAKKPRAASEASVGGAAPRKKRHKKAKAGDAPAEAAPASPVDDGATEDGDAAMPLAPPATPAVAPPAAESPARGRRRSESGGGAPPRPRKDSDAGAPESGARFRVSVGKHAGRCGVVVSRNVSWTEFRLDGDAATVPVRKCWLVRVGEVGPAPASLERAKVDDSSLVKRRVRAAGCFTHDLNPTPYDGEVESHDAATNTYVVYWPADDSDTVYTERQLRRVLV</sequence>
<organism evidence="3">
    <name type="scientific">Aureococcus anophagefferens</name>
    <name type="common">Harmful bloom alga</name>
    <dbReference type="NCBI Taxonomy" id="44056"/>
    <lineage>
        <taxon>Eukaryota</taxon>
        <taxon>Sar</taxon>
        <taxon>Stramenopiles</taxon>
        <taxon>Ochrophyta</taxon>
        <taxon>Pelagophyceae</taxon>
        <taxon>Pelagomonadales</taxon>
        <taxon>Pelagomonadaceae</taxon>
        <taxon>Aureococcus</taxon>
    </lineage>
</organism>
<keyword evidence="3" id="KW-1185">Reference proteome</keyword>
<proteinExistence type="predicted"/>
<dbReference type="EMBL" id="GL833201">
    <property type="protein sequence ID" value="EGB03084.1"/>
    <property type="molecule type" value="Genomic_DNA"/>
</dbReference>
<feature type="compositionally biased region" description="Basic and acidic residues" evidence="1">
    <location>
        <begin position="77"/>
        <end position="86"/>
    </location>
</feature>
<feature type="compositionally biased region" description="Low complexity" evidence="1">
    <location>
        <begin position="50"/>
        <end position="73"/>
    </location>
</feature>
<name>F0YP75_AURAN</name>
<feature type="region of interest" description="Disordered" evidence="1">
    <location>
        <begin position="239"/>
        <end position="339"/>
    </location>
</feature>
<evidence type="ECO:0000313" key="3">
    <source>
        <dbReference type="Proteomes" id="UP000002729"/>
    </source>
</evidence>
<dbReference type="RefSeq" id="XP_009042221.1">
    <property type="nucleotide sequence ID" value="XM_009043973.1"/>
</dbReference>
<protein>
    <submittedName>
        <fullName evidence="2">Uncharacterized protein</fullName>
    </submittedName>
</protein>
<feature type="region of interest" description="Disordered" evidence="1">
    <location>
        <begin position="19"/>
        <end position="136"/>
    </location>
</feature>
<feature type="compositionally biased region" description="Low complexity" evidence="1">
    <location>
        <begin position="269"/>
        <end position="283"/>
    </location>
</feature>
<dbReference type="Proteomes" id="UP000002729">
    <property type="component" value="Unassembled WGS sequence"/>
</dbReference>
<dbReference type="GeneID" id="20226728"/>
<gene>
    <name evidence="2" type="ORF">AURANDRAFT_68311</name>
</gene>
<feature type="compositionally biased region" description="Pro residues" evidence="1">
    <location>
        <begin position="109"/>
        <end position="125"/>
    </location>
</feature>
<reference evidence="2 3" key="1">
    <citation type="journal article" date="2011" name="Proc. Natl. Acad. Sci. U.S.A.">
        <title>Niche of harmful alga Aureococcus anophagefferens revealed through ecogenomics.</title>
        <authorList>
            <person name="Gobler C.J."/>
            <person name="Berry D.L."/>
            <person name="Dyhrman S.T."/>
            <person name="Wilhelm S.W."/>
            <person name="Salamov A."/>
            <person name="Lobanov A.V."/>
            <person name="Zhang Y."/>
            <person name="Collier J.L."/>
            <person name="Wurch L.L."/>
            <person name="Kustka A.B."/>
            <person name="Dill B.D."/>
            <person name="Shah M."/>
            <person name="VerBerkmoes N.C."/>
            <person name="Kuo A."/>
            <person name="Terry A."/>
            <person name="Pangilinan J."/>
            <person name="Lindquist E.A."/>
            <person name="Lucas S."/>
            <person name="Paulsen I.T."/>
            <person name="Hattenrath-Lehmann T.K."/>
            <person name="Talmage S.C."/>
            <person name="Walker E.A."/>
            <person name="Koch F."/>
            <person name="Burson A.M."/>
            <person name="Marcoval M.A."/>
            <person name="Tang Y.Z."/>
            <person name="Lecleir G.R."/>
            <person name="Coyne K.J."/>
            <person name="Berg G.M."/>
            <person name="Bertrand E.M."/>
            <person name="Saito M.A."/>
            <person name="Gladyshev V.N."/>
            <person name="Grigoriev I.V."/>
        </authorList>
    </citation>
    <scope>NUCLEOTIDE SEQUENCE [LARGE SCALE GENOMIC DNA]</scope>
    <source>
        <strain evidence="3">CCMP 1984</strain>
    </source>
</reference>
<evidence type="ECO:0000313" key="2">
    <source>
        <dbReference type="EMBL" id="EGB03084.1"/>
    </source>
</evidence>
<evidence type="ECO:0000256" key="1">
    <source>
        <dbReference type="SAM" id="MobiDB-lite"/>
    </source>
</evidence>
<feature type="compositionally biased region" description="Pro residues" evidence="1">
    <location>
        <begin position="295"/>
        <end position="304"/>
    </location>
</feature>
<dbReference type="InParanoid" id="F0YP75"/>
<accession>F0YP75</accession>
<dbReference type="AlphaFoldDB" id="F0YP75"/>
<dbReference type="KEGG" id="aaf:AURANDRAFT_68311"/>